<evidence type="ECO:0000256" key="2">
    <source>
        <dbReference type="ARBA" id="ARBA00023136"/>
    </source>
</evidence>
<keyword evidence="2 4" id="KW-0472">Membrane</keyword>
<accession>A0ABQ0QMF4</accession>
<dbReference type="InterPro" id="IPR050218">
    <property type="entry name" value="LptD"/>
</dbReference>
<dbReference type="HAMAP" id="MF_01411">
    <property type="entry name" value="LPS_assembly_LptD"/>
    <property type="match status" value="1"/>
</dbReference>
<feature type="domain" description="Organic solvent tolerance-like N-terminal" evidence="6">
    <location>
        <begin position="91"/>
        <end position="175"/>
    </location>
</feature>
<comment type="subunit">
    <text evidence="4">Component of the lipopolysaccharide transport and assembly complex.</text>
</comment>
<evidence type="ECO:0000259" key="6">
    <source>
        <dbReference type="Pfam" id="PF03968"/>
    </source>
</evidence>
<feature type="domain" description="LptD C-terminal" evidence="7">
    <location>
        <begin position="348"/>
        <end position="710"/>
    </location>
</feature>
<evidence type="ECO:0000256" key="4">
    <source>
        <dbReference type="HAMAP-Rule" id="MF_01411"/>
    </source>
</evidence>
<evidence type="ECO:0000256" key="5">
    <source>
        <dbReference type="SAM" id="MobiDB-lite"/>
    </source>
</evidence>
<sequence>MASPRGQDSKQDMVQNISHKHSCTNAQSHSTSRRLPRRYRASLAAAALTGTALASPFQVEASSMRRDNSHVVVVGRPTSEGDPLTYLTDKESYDKSGIATWTGNVRVWQGDHALRADMIRYDRNTGTLTATGHVAMTEPDGSTTYADHFEFSHGMHDGIGTALYLRMEDNAKLAGNGMRRTHGLINDLSKAVYTACEVCSKTPEKPPFWQFKAYNATQDTQHKRIEFDHAWLQILGIPVFYFPFFSMTDPSVKRQSGFLMPGISPHDRFLGTYVTIPYFWAIDQHQDATIRLLASSRTGPEITGQYRNRLNFGTINISAGTAFDTYSTSEYVKVFGNTVTSSNDYGLQGYFFGRANFALNRYWQAGANINLATSANYMRDYRVPGYGQETLNSNLYAEGYGVGAYTRIDAQAYQGLNQGVIQNSQLPWVLPRLTYAFQGQPDLLGGRISLKTTDFNVYRSVGVSDQRAQLAVQWDRPFLNRLGQEWLLTARVDSNVYRATSLNQQPIYATGATRAVTGQALPTIALRMNWPLLRSFSHGVGTQIFEPIAQIIAAPNTGNSSSRNRPNEDSLTYEFSDTTLFSLNRYMGTDRLDGGLRANVGIHQNWSWRGHEIDMLAGESIQEHITYNRIPYSGLDHHLSDPVARIRIAPNSAFDMTARGRYNPWTRQFDFGEGLVSMGAPLLRVTAGYVYAPVTPYYYYGTDYVSQTPNSSYLQKTNELTGGFSTHWRNYHASGFFRRALSRNQFVANGGTVGYSNDCFGLDVMYIKQYTRIGGIQRNTTILFNFTFKTIGTFGING</sequence>
<dbReference type="Pfam" id="PF03968">
    <property type="entry name" value="LptD_N"/>
    <property type="match status" value="1"/>
</dbReference>
<organism evidence="8 9">
    <name type="scientific">Neokomagataea thailandica NBRC 106555</name>
    <dbReference type="NCBI Taxonomy" id="1223520"/>
    <lineage>
        <taxon>Bacteria</taxon>
        <taxon>Pseudomonadati</taxon>
        <taxon>Pseudomonadota</taxon>
        <taxon>Alphaproteobacteria</taxon>
        <taxon>Acetobacterales</taxon>
        <taxon>Acetobacteraceae</taxon>
        <taxon>Neokomagataea</taxon>
    </lineage>
</organism>
<dbReference type="Proteomes" id="UP001062632">
    <property type="component" value="Unassembled WGS sequence"/>
</dbReference>
<evidence type="ECO:0000259" key="7">
    <source>
        <dbReference type="Pfam" id="PF04453"/>
    </source>
</evidence>
<protein>
    <recommendedName>
        <fullName evidence="4">LPS-assembly protein LptD</fullName>
    </recommendedName>
</protein>
<dbReference type="PANTHER" id="PTHR30189:SF1">
    <property type="entry name" value="LPS-ASSEMBLY PROTEIN LPTD"/>
    <property type="match status" value="1"/>
</dbReference>
<keyword evidence="3 4" id="KW-0998">Cell outer membrane</keyword>
<dbReference type="InterPro" id="IPR005653">
    <property type="entry name" value="OstA-like_N"/>
</dbReference>
<feature type="compositionally biased region" description="Polar residues" evidence="5">
    <location>
        <begin position="18"/>
        <end position="29"/>
    </location>
</feature>
<comment type="similarity">
    <text evidence="4">Belongs to the LptD family.</text>
</comment>
<dbReference type="PANTHER" id="PTHR30189">
    <property type="entry name" value="LPS-ASSEMBLY PROTEIN"/>
    <property type="match status" value="1"/>
</dbReference>
<keyword evidence="9" id="KW-1185">Reference proteome</keyword>
<gene>
    <name evidence="4" type="primary">lptD</name>
    <name evidence="8" type="ORF">AA106555_0188</name>
</gene>
<proteinExistence type="inferred from homology"/>
<evidence type="ECO:0000313" key="9">
    <source>
        <dbReference type="Proteomes" id="UP001062632"/>
    </source>
</evidence>
<evidence type="ECO:0000256" key="3">
    <source>
        <dbReference type="ARBA" id="ARBA00023237"/>
    </source>
</evidence>
<comment type="function">
    <text evidence="4">Involved in the assembly of lipopolysaccharide (LPS) at the surface of the outer membrane.</text>
</comment>
<evidence type="ECO:0000313" key="8">
    <source>
        <dbReference type="EMBL" id="GBR50373.1"/>
    </source>
</evidence>
<dbReference type="InterPro" id="IPR007543">
    <property type="entry name" value="LptD_C"/>
</dbReference>
<evidence type="ECO:0000256" key="1">
    <source>
        <dbReference type="ARBA" id="ARBA00022729"/>
    </source>
</evidence>
<name>A0ABQ0QMF4_9PROT</name>
<dbReference type="InterPro" id="IPR020889">
    <property type="entry name" value="LipoPS_assembly_LptD"/>
</dbReference>
<dbReference type="Pfam" id="PF04453">
    <property type="entry name" value="LptD"/>
    <property type="match status" value="1"/>
</dbReference>
<feature type="region of interest" description="Disordered" evidence="5">
    <location>
        <begin position="18"/>
        <end position="37"/>
    </location>
</feature>
<keyword evidence="1 4" id="KW-0732">Signal</keyword>
<reference evidence="8 9" key="1">
    <citation type="submission" date="2013-04" db="EMBL/GenBank/DDBJ databases">
        <title>The genome sequencing project of 58 acetic acid bacteria.</title>
        <authorList>
            <person name="Okamoto-Kainuma A."/>
            <person name="Ishikawa M."/>
            <person name="Umino S."/>
            <person name="Koizumi Y."/>
            <person name="Shiwa Y."/>
            <person name="Yoshikawa H."/>
            <person name="Matsutani M."/>
            <person name="Matsushita K."/>
        </authorList>
    </citation>
    <scope>NUCLEOTIDE SEQUENCE [LARGE SCALE GENOMIC DNA]</scope>
    <source>
        <strain evidence="8 9">NBRC 106555</strain>
    </source>
</reference>
<dbReference type="Gene3D" id="2.60.450.10">
    <property type="entry name" value="Lipopolysaccharide (LPS) transport protein A like domain"/>
    <property type="match status" value="1"/>
</dbReference>
<comment type="caution">
    <text evidence="8">The sequence shown here is derived from an EMBL/GenBank/DDBJ whole genome shotgun (WGS) entry which is preliminary data.</text>
</comment>
<comment type="subcellular location">
    <subcellularLocation>
        <location evidence="4">Cell outer membrane</location>
    </subcellularLocation>
</comment>
<dbReference type="EMBL" id="BAQC01000003">
    <property type="protein sequence ID" value="GBR50373.1"/>
    <property type="molecule type" value="Genomic_DNA"/>
</dbReference>
<comment type="caution">
    <text evidence="4">Lacks conserved residue(s) required for the propagation of feature annotation.</text>
</comment>